<sequence length="230" mass="26167">MTNSNQEAPAELYAQTADTMCAYMDDCDFDETHLTGNRLWLALEYAYRPHPRFWRDFDIATVVDAMSRRARNWREKLEKAGRSADALQRQLEETVRRNAFDEANAEMLMALPVPERPKTSHAAFDWILATLAEIGLTAELGFAERDGYDCGTDALLVLHRLQHAQRGCVFHANRAAVPRQTEQAFHAKPSEDSTAKRALRTWRRGVSSFTPSRPRWSNHFGACASTRPIV</sequence>
<proteinExistence type="predicted"/>
<dbReference type="KEGG" id="bmj:BMULJ_03795"/>
<dbReference type="STRING" id="395019.BMULJ_03795"/>
<evidence type="ECO:0000313" key="2">
    <source>
        <dbReference type="EMBL" id="BAG45655.1"/>
    </source>
</evidence>
<accession>A0A0H3KTW2</accession>
<keyword evidence="3" id="KW-1185">Reference proteome</keyword>
<protein>
    <submittedName>
        <fullName evidence="2">Uncharacterized protein</fullName>
    </submittedName>
</protein>
<dbReference type="Proteomes" id="UP000008815">
    <property type="component" value="Chromosome 2"/>
</dbReference>
<dbReference type="RefSeq" id="WP_012467853.1">
    <property type="nucleotide sequence ID" value="NC_010805.1"/>
</dbReference>
<dbReference type="EMBL" id="AP009386">
    <property type="protein sequence ID" value="BAG45655.1"/>
    <property type="molecule type" value="Genomic_DNA"/>
</dbReference>
<name>A0A0H3KTW2_BURM1</name>
<evidence type="ECO:0000313" key="3">
    <source>
        <dbReference type="Proteomes" id="UP000008815"/>
    </source>
</evidence>
<reference evidence="2 3" key="1">
    <citation type="submission" date="2007-04" db="EMBL/GenBank/DDBJ databases">
        <title>Complete genome sequence of Burkholderia multivorans ATCC 17616.</title>
        <authorList>
            <person name="Ohtsubo Y."/>
            <person name="Yamashita A."/>
            <person name="Kurokawa K."/>
            <person name="Takami H."/>
            <person name="Yuhara S."/>
            <person name="Nishiyama E."/>
            <person name="Endo R."/>
            <person name="Miyazaki R."/>
            <person name="Ono A."/>
            <person name="Yano K."/>
            <person name="Ito M."/>
            <person name="Sota M."/>
            <person name="Yuji N."/>
            <person name="Hattori M."/>
            <person name="Tsuda M."/>
        </authorList>
    </citation>
    <scope>NUCLEOTIDE SEQUENCE [LARGE SCALE GENOMIC DNA]</scope>
    <source>
        <strain evidence="3">ATCC 17616 / 249</strain>
    </source>
</reference>
<feature type="coiled-coil region" evidence="1">
    <location>
        <begin position="70"/>
        <end position="104"/>
    </location>
</feature>
<evidence type="ECO:0000256" key="1">
    <source>
        <dbReference type="SAM" id="Coils"/>
    </source>
</evidence>
<dbReference type="HOGENOM" id="CLU_094486_0_0_4"/>
<dbReference type="AlphaFoldDB" id="A0A0H3KTW2"/>
<keyword evidence="1" id="KW-0175">Coiled coil</keyword>
<organism evidence="2 3">
    <name type="scientific">Burkholderia multivorans (strain ATCC 17616 / 249)</name>
    <dbReference type="NCBI Taxonomy" id="395019"/>
    <lineage>
        <taxon>Bacteria</taxon>
        <taxon>Pseudomonadati</taxon>
        <taxon>Pseudomonadota</taxon>
        <taxon>Betaproteobacteria</taxon>
        <taxon>Burkholderiales</taxon>
        <taxon>Burkholderiaceae</taxon>
        <taxon>Burkholderia</taxon>
        <taxon>Burkholderia cepacia complex</taxon>
    </lineage>
</organism>
<gene>
    <name evidence="2" type="ordered locus">BMULJ_03795</name>
</gene>